<reference evidence="1 2" key="1">
    <citation type="submission" date="2022-04" db="EMBL/GenBank/DDBJ databases">
        <title>Human microbiome associated bacterial genomes.</title>
        <authorList>
            <person name="Sandstrom S."/>
            <person name="Salamzade R."/>
            <person name="Kalan L.R."/>
        </authorList>
    </citation>
    <scope>NUCLEOTIDE SEQUENCE [LARGE SCALE GENOMIC DNA]</scope>
    <source>
        <strain evidence="2">p3-SID1799</strain>
    </source>
</reference>
<dbReference type="Proteomes" id="UP001525379">
    <property type="component" value="Unassembled WGS sequence"/>
</dbReference>
<sequence length="73" mass="8289">MQQPTTITYTTPTCLYCGRHGQVQLTETEHYALHTEPYIQKALPNRTPGEREQIKTGIHPECFDALFGPNPFA</sequence>
<protein>
    <recommendedName>
        <fullName evidence="3">C2H2-type domain-containing protein</fullName>
    </recommendedName>
</protein>
<comment type="caution">
    <text evidence="1">The sequence shown here is derived from an EMBL/GenBank/DDBJ whole genome shotgun (WGS) entry which is preliminary data.</text>
</comment>
<gene>
    <name evidence="1" type="ORF">M3D15_06995</name>
</gene>
<keyword evidence="2" id="KW-1185">Reference proteome</keyword>
<evidence type="ECO:0000313" key="2">
    <source>
        <dbReference type="Proteomes" id="UP001525379"/>
    </source>
</evidence>
<proteinExistence type="predicted"/>
<organism evidence="1 2">
    <name type="scientific">Pseudoclavibacter albus</name>
    <dbReference type="NCBI Taxonomy" id="272241"/>
    <lineage>
        <taxon>Bacteria</taxon>
        <taxon>Bacillati</taxon>
        <taxon>Actinomycetota</taxon>
        <taxon>Actinomycetes</taxon>
        <taxon>Micrococcales</taxon>
        <taxon>Microbacteriaceae</taxon>
        <taxon>Pseudoclavibacter</taxon>
    </lineage>
</organism>
<evidence type="ECO:0000313" key="1">
    <source>
        <dbReference type="EMBL" id="MCT2043077.1"/>
    </source>
</evidence>
<dbReference type="RefSeq" id="WP_260104349.1">
    <property type="nucleotide sequence ID" value="NZ_JALXSQ010000024.1"/>
</dbReference>
<evidence type="ECO:0008006" key="3">
    <source>
        <dbReference type="Google" id="ProtNLM"/>
    </source>
</evidence>
<name>A0ABT2HXN5_9MICO</name>
<accession>A0ABT2HXN5</accession>
<dbReference type="EMBL" id="JALXSQ010000024">
    <property type="protein sequence ID" value="MCT2043077.1"/>
    <property type="molecule type" value="Genomic_DNA"/>
</dbReference>